<reference evidence="1 2" key="1">
    <citation type="submission" date="2024-04" db="EMBL/GenBank/DDBJ databases">
        <authorList>
            <person name="Rising A."/>
            <person name="Reimegard J."/>
            <person name="Sonavane S."/>
            <person name="Akerstrom W."/>
            <person name="Nylinder S."/>
            <person name="Hedman E."/>
            <person name="Kallberg Y."/>
        </authorList>
    </citation>
    <scope>NUCLEOTIDE SEQUENCE [LARGE SCALE GENOMIC DNA]</scope>
</reference>
<evidence type="ECO:0000313" key="2">
    <source>
        <dbReference type="Proteomes" id="UP001497382"/>
    </source>
</evidence>
<organism evidence="1 2">
    <name type="scientific">Larinioides sclopetarius</name>
    <dbReference type="NCBI Taxonomy" id="280406"/>
    <lineage>
        <taxon>Eukaryota</taxon>
        <taxon>Metazoa</taxon>
        <taxon>Ecdysozoa</taxon>
        <taxon>Arthropoda</taxon>
        <taxon>Chelicerata</taxon>
        <taxon>Arachnida</taxon>
        <taxon>Araneae</taxon>
        <taxon>Araneomorphae</taxon>
        <taxon>Entelegynae</taxon>
        <taxon>Araneoidea</taxon>
        <taxon>Araneidae</taxon>
        <taxon>Larinioides</taxon>
    </lineage>
</organism>
<protein>
    <submittedName>
        <fullName evidence="1">Uncharacterized protein</fullName>
    </submittedName>
</protein>
<accession>A0AAV1YYN7</accession>
<dbReference type="EMBL" id="CAXIEN010000011">
    <property type="protein sequence ID" value="CAL1263955.1"/>
    <property type="molecule type" value="Genomic_DNA"/>
</dbReference>
<gene>
    <name evidence="1" type="ORF">LARSCL_LOCUS1772</name>
</gene>
<comment type="caution">
    <text evidence="1">The sequence shown here is derived from an EMBL/GenBank/DDBJ whole genome shotgun (WGS) entry which is preliminary data.</text>
</comment>
<evidence type="ECO:0000313" key="1">
    <source>
        <dbReference type="EMBL" id="CAL1263955.1"/>
    </source>
</evidence>
<proteinExistence type="predicted"/>
<name>A0AAV1YYN7_9ARAC</name>
<keyword evidence="2" id="KW-1185">Reference proteome</keyword>
<dbReference type="Proteomes" id="UP001497382">
    <property type="component" value="Unassembled WGS sequence"/>
</dbReference>
<sequence>MSSCIEIDFLLKIMEKMESGDIYESGIFNARALTQFFGLKKKR</sequence>
<dbReference type="AlphaFoldDB" id="A0AAV1YYN7"/>